<dbReference type="SUPFAM" id="SSF53756">
    <property type="entry name" value="UDP-Glycosyltransferase/glycogen phosphorylase"/>
    <property type="match status" value="1"/>
</dbReference>
<dbReference type="Gene3D" id="3.40.50.2000">
    <property type="entry name" value="Glycogen Phosphorylase B"/>
    <property type="match status" value="1"/>
</dbReference>
<gene>
    <name evidence="2" type="ORF">E3J38_07705</name>
</gene>
<proteinExistence type="predicted"/>
<reference evidence="2 3" key="1">
    <citation type="submission" date="2019-03" db="EMBL/GenBank/DDBJ databases">
        <title>Metabolic potential of uncultured bacteria and archaea associated with petroleum seepage in deep-sea sediments.</title>
        <authorList>
            <person name="Dong X."/>
            <person name="Hubert C."/>
        </authorList>
    </citation>
    <scope>NUCLEOTIDE SEQUENCE [LARGE SCALE GENOMIC DNA]</scope>
    <source>
        <strain evidence="2">E29_bin36</strain>
    </source>
</reference>
<feature type="domain" description="Glycosyltransferase subfamily 4-like N-terminal" evidence="1">
    <location>
        <begin position="16"/>
        <end position="208"/>
    </location>
</feature>
<sequence>MNILIVTQSFYPDVDGGSGTFIFELGKRLVQRGHKTAIIGARMNHSLSVRGQLEGMSVLRYGNPLLGTILPWSLTSPFLAHSAAKSLSESIHFDVVWCHHYFSGLGGLVFAKQKGIPGFFTYHASRYVEWTSKAGQPRRFNSKLSKVFLRWWADRAYSSFARVVEGKCLEESESITVLSEFSQKQLEDLHPRAGSKVRIIPGGVDTERFKPADDRKALRRNLGIPAEGFVVLIVRRLIARMGLENLMDAMP</sequence>
<dbReference type="AlphaFoldDB" id="A0A523XIG0"/>
<dbReference type="InterPro" id="IPR050194">
    <property type="entry name" value="Glycosyltransferase_grp1"/>
</dbReference>
<dbReference type="InterPro" id="IPR028098">
    <property type="entry name" value="Glyco_trans_4-like_N"/>
</dbReference>
<evidence type="ECO:0000313" key="2">
    <source>
        <dbReference type="EMBL" id="TET79082.1"/>
    </source>
</evidence>
<accession>A0A523XIG0</accession>
<name>A0A523XIG0_UNCT6</name>
<comment type="caution">
    <text evidence="2">The sequence shown here is derived from an EMBL/GenBank/DDBJ whole genome shotgun (WGS) entry which is preliminary data.</text>
</comment>
<dbReference type="PANTHER" id="PTHR45947">
    <property type="entry name" value="SULFOQUINOVOSYL TRANSFERASE SQD2"/>
    <property type="match status" value="1"/>
</dbReference>
<dbReference type="Proteomes" id="UP000315534">
    <property type="component" value="Unassembled WGS sequence"/>
</dbReference>
<dbReference type="PANTHER" id="PTHR45947:SF3">
    <property type="entry name" value="SULFOQUINOVOSYL TRANSFERASE SQD2"/>
    <property type="match status" value="1"/>
</dbReference>
<dbReference type="GO" id="GO:0016757">
    <property type="term" value="F:glycosyltransferase activity"/>
    <property type="evidence" value="ECO:0007669"/>
    <property type="project" value="TreeGrafter"/>
</dbReference>
<feature type="non-terminal residue" evidence="2">
    <location>
        <position position="251"/>
    </location>
</feature>
<dbReference type="CDD" id="cd03801">
    <property type="entry name" value="GT4_PimA-like"/>
    <property type="match status" value="1"/>
</dbReference>
<organism evidence="2 3">
    <name type="scientific">candidate division TA06 bacterium</name>
    <dbReference type="NCBI Taxonomy" id="2250710"/>
    <lineage>
        <taxon>Bacteria</taxon>
        <taxon>Bacteria division TA06</taxon>
    </lineage>
</organism>
<evidence type="ECO:0000313" key="3">
    <source>
        <dbReference type="Proteomes" id="UP000315534"/>
    </source>
</evidence>
<dbReference type="EMBL" id="SOIP01000443">
    <property type="protein sequence ID" value="TET79082.1"/>
    <property type="molecule type" value="Genomic_DNA"/>
</dbReference>
<protein>
    <recommendedName>
        <fullName evidence="1">Glycosyltransferase subfamily 4-like N-terminal domain-containing protein</fullName>
    </recommendedName>
</protein>
<evidence type="ECO:0000259" key="1">
    <source>
        <dbReference type="Pfam" id="PF13439"/>
    </source>
</evidence>
<dbReference type="Pfam" id="PF13439">
    <property type="entry name" value="Glyco_transf_4"/>
    <property type="match status" value="1"/>
</dbReference>